<accession>A0A327SUU8</accession>
<evidence type="ECO:0000313" key="1">
    <source>
        <dbReference type="EMBL" id="RAJ33080.1"/>
    </source>
</evidence>
<comment type="caution">
    <text evidence="1">The sequence shown here is derived from an EMBL/GenBank/DDBJ whole genome shotgun (WGS) entry which is preliminary data.</text>
</comment>
<sequence length="127" mass="14231">MTGTDFANRLLNNIQTSLGLRSRIPYLDILKELKQGGMSIAADTLNTSSNFGSFDRALKEVLTLLHQIDNSLMPPPDILPLPLTLIYQNLTDHLDILSEIFQKYKDQKETPLVTILDHLETINLAAV</sequence>
<dbReference type="AlphaFoldDB" id="A0A327SUU8"/>
<proteinExistence type="predicted"/>
<dbReference type="Proteomes" id="UP000249754">
    <property type="component" value="Unassembled WGS sequence"/>
</dbReference>
<dbReference type="EMBL" id="QLLR01000005">
    <property type="protein sequence ID" value="RAJ33080.1"/>
    <property type="molecule type" value="Genomic_DNA"/>
</dbReference>
<dbReference type="OrthoDB" id="769383at2"/>
<gene>
    <name evidence="1" type="ORF">LY11_01770</name>
</gene>
<protein>
    <submittedName>
        <fullName evidence="1">Uncharacterized protein</fullName>
    </submittedName>
</protein>
<name>A0A327SUU8_9SPHI</name>
<evidence type="ECO:0000313" key="2">
    <source>
        <dbReference type="Proteomes" id="UP000249754"/>
    </source>
</evidence>
<reference evidence="1 2" key="1">
    <citation type="submission" date="2018-06" db="EMBL/GenBank/DDBJ databases">
        <title>Genomic Encyclopedia of Archaeal and Bacterial Type Strains, Phase II (KMG-II): from individual species to whole genera.</title>
        <authorList>
            <person name="Goeker M."/>
        </authorList>
    </citation>
    <scope>NUCLEOTIDE SEQUENCE [LARGE SCALE GENOMIC DNA]</scope>
    <source>
        <strain evidence="1 2">DSM 14825</strain>
    </source>
</reference>
<organism evidence="1 2">
    <name type="scientific">Pedobacter cryoconitis</name>
    <dbReference type="NCBI Taxonomy" id="188932"/>
    <lineage>
        <taxon>Bacteria</taxon>
        <taxon>Pseudomonadati</taxon>
        <taxon>Bacteroidota</taxon>
        <taxon>Sphingobacteriia</taxon>
        <taxon>Sphingobacteriales</taxon>
        <taxon>Sphingobacteriaceae</taxon>
        <taxon>Pedobacter</taxon>
    </lineage>
</organism>
<dbReference type="RefSeq" id="WP_111633314.1">
    <property type="nucleotide sequence ID" value="NZ_QLLR01000005.1"/>
</dbReference>